<protein>
    <recommendedName>
        <fullName evidence="4">arginine decarboxylase</fullName>
        <ecNumber evidence="4">4.1.1.19</ecNumber>
    </recommendedName>
</protein>
<organism evidence="12 13">
    <name type="scientific">Candidatus Nomurabacteria bacterium RIFCSPHIGHO2_12_FULL_37_29</name>
    <dbReference type="NCBI Taxonomy" id="1801759"/>
    <lineage>
        <taxon>Bacteria</taxon>
        <taxon>Candidatus Nomuraibacteriota</taxon>
    </lineage>
</organism>
<feature type="active site" description="Proton donor" evidence="10">
    <location>
        <position position="390"/>
    </location>
</feature>
<dbReference type="InterPro" id="IPR000183">
    <property type="entry name" value="Orn/DAP/Arg_de-COase"/>
</dbReference>
<dbReference type="InterPro" id="IPR022653">
    <property type="entry name" value="De-COase2_pyr-phos_BS"/>
</dbReference>
<dbReference type="Proteomes" id="UP000177052">
    <property type="component" value="Unassembled WGS sequence"/>
</dbReference>
<evidence type="ECO:0000313" key="13">
    <source>
        <dbReference type="Proteomes" id="UP000177052"/>
    </source>
</evidence>
<proteinExistence type="inferred from homology"/>
<dbReference type="GO" id="GO:0006527">
    <property type="term" value="P:L-arginine catabolic process"/>
    <property type="evidence" value="ECO:0007669"/>
    <property type="project" value="InterPro"/>
</dbReference>
<evidence type="ECO:0000256" key="2">
    <source>
        <dbReference type="ARBA" id="ARBA00001946"/>
    </source>
</evidence>
<evidence type="ECO:0000256" key="8">
    <source>
        <dbReference type="ARBA" id="ARBA00023066"/>
    </source>
</evidence>
<evidence type="ECO:0000256" key="3">
    <source>
        <dbReference type="ARBA" id="ARBA00008357"/>
    </source>
</evidence>
<accession>A0A1F6WC73</accession>
<evidence type="ECO:0000256" key="7">
    <source>
        <dbReference type="ARBA" id="ARBA00022898"/>
    </source>
</evidence>
<keyword evidence="5" id="KW-0210">Decarboxylase</keyword>
<dbReference type="InterPro" id="IPR022644">
    <property type="entry name" value="De-COase2_N"/>
</dbReference>
<dbReference type="SUPFAM" id="SSF50621">
    <property type="entry name" value="Alanine racemase C-terminal domain-like"/>
    <property type="match status" value="1"/>
</dbReference>
<evidence type="ECO:0000256" key="10">
    <source>
        <dbReference type="PIRSR" id="PIRSR600183-50"/>
    </source>
</evidence>
<keyword evidence="9" id="KW-0456">Lyase</keyword>
<dbReference type="PRINTS" id="PR01179">
    <property type="entry name" value="ODADCRBXLASE"/>
</dbReference>
<dbReference type="Gene3D" id="3.20.20.10">
    <property type="entry name" value="Alanine racemase"/>
    <property type="match status" value="1"/>
</dbReference>
<keyword evidence="6" id="KW-0460">Magnesium</keyword>
<dbReference type="Pfam" id="PF02784">
    <property type="entry name" value="Orn_Arg_deC_N"/>
    <property type="match status" value="1"/>
</dbReference>
<evidence type="ECO:0000256" key="4">
    <source>
        <dbReference type="ARBA" id="ARBA00012426"/>
    </source>
</evidence>
<evidence type="ECO:0000256" key="1">
    <source>
        <dbReference type="ARBA" id="ARBA00001933"/>
    </source>
</evidence>
<keyword evidence="7 10" id="KW-0663">Pyridoxal phosphate</keyword>
<dbReference type="PANTHER" id="PTHR43295">
    <property type="entry name" value="ARGININE DECARBOXYLASE"/>
    <property type="match status" value="1"/>
</dbReference>
<name>A0A1F6WC73_9BACT</name>
<evidence type="ECO:0000256" key="5">
    <source>
        <dbReference type="ARBA" id="ARBA00022793"/>
    </source>
</evidence>
<dbReference type="PANTHER" id="PTHR43295:SF9">
    <property type="entry name" value="BIOSYNTHETIC ARGININE DECARBOXYLASE"/>
    <property type="match status" value="1"/>
</dbReference>
<keyword evidence="8" id="KW-0745">Spermidine biosynthesis</keyword>
<comment type="similarity">
    <text evidence="3">Belongs to the Orn/Lys/Arg decarboxylase class-II family. SpeA subfamily.</text>
</comment>
<sequence>MVQTKLKKSKKPKKQGKNWKKFWKLGVDEFNTQYFGITKDGELTVREGNYIYNLSDIVKKYGSPVEVVFPFILEERLEDLHDYFQAYMKIQGYRGKFFYHYPMKVNQNKEFIMPLISEGAHMEVGSVNELWLVKKLWEEEKFHSKLRVLCNGPKTEAYIELIEELRLKNLSIMPIIEDEHELRRLVKYKGELGIRVNLDTKADTHWDKKVDRFGFSSKEILELPRMKNLKLLHYHIGSQITTASSVIKPIEEAMNLYIKLVKNQPSVDTLDVGGGFGVPYEKKPFYGAKKMSEKIVRLLKKKSDGAGIRHPNLVVEWGRYIVAPAQITIYNVIAEKPIPKANAKSWYVIDGSFMNDLLDTWAIHQKWHVVPVNNANTNALKSVWLAGSSCDSDDKYTAGGNYILLPKLKDGGQQYFAVLDSGAYQDALASHHCLLSSPAKLIAQDGTIKIARKRESAESIGKLFGWNGNHK</sequence>
<dbReference type="EMBL" id="MFUJ01000005">
    <property type="protein sequence ID" value="OGI79489.1"/>
    <property type="molecule type" value="Genomic_DNA"/>
</dbReference>
<comment type="caution">
    <text evidence="12">The sequence shown here is derived from an EMBL/GenBank/DDBJ whole genome shotgun (WGS) entry which is preliminary data.</text>
</comment>
<feature type="modified residue" description="N6-(pyridoxal phosphate)lysine" evidence="10">
    <location>
        <position position="104"/>
    </location>
</feature>
<evidence type="ECO:0000256" key="6">
    <source>
        <dbReference type="ARBA" id="ARBA00022842"/>
    </source>
</evidence>
<dbReference type="AlphaFoldDB" id="A0A1F6WC73"/>
<dbReference type="Gene3D" id="2.40.37.10">
    <property type="entry name" value="Lyase, Ornithine Decarboxylase, Chain A, domain 1"/>
    <property type="match status" value="1"/>
</dbReference>
<gene>
    <name evidence="12" type="ORF">A3F19_02100</name>
</gene>
<evidence type="ECO:0000256" key="9">
    <source>
        <dbReference type="ARBA" id="ARBA00023239"/>
    </source>
</evidence>
<comment type="cofactor">
    <cofactor evidence="2">
        <name>Mg(2+)</name>
        <dbReference type="ChEBI" id="CHEBI:18420"/>
    </cofactor>
</comment>
<dbReference type="EC" id="4.1.1.19" evidence="4"/>
<dbReference type="InterPro" id="IPR009006">
    <property type="entry name" value="Ala_racemase/Decarboxylase_C"/>
</dbReference>
<feature type="domain" description="Orn/DAP/Arg decarboxylase 2 N-terminal" evidence="11">
    <location>
        <begin position="96"/>
        <end position="323"/>
    </location>
</feature>
<dbReference type="PRINTS" id="PR01180">
    <property type="entry name" value="ARGDCRBXLASE"/>
</dbReference>
<dbReference type="GO" id="GO:0008792">
    <property type="term" value="F:arginine decarboxylase activity"/>
    <property type="evidence" value="ECO:0007669"/>
    <property type="project" value="UniProtKB-EC"/>
</dbReference>
<reference evidence="12 13" key="1">
    <citation type="journal article" date="2016" name="Nat. Commun.">
        <title>Thousands of microbial genomes shed light on interconnected biogeochemical processes in an aquifer system.</title>
        <authorList>
            <person name="Anantharaman K."/>
            <person name="Brown C.T."/>
            <person name="Hug L.A."/>
            <person name="Sharon I."/>
            <person name="Castelle C.J."/>
            <person name="Probst A.J."/>
            <person name="Thomas B.C."/>
            <person name="Singh A."/>
            <person name="Wilkins M.J."/>
            <person name="Karaoz U."/>
            <person name="Brodie E.L."/>
            <person name="Williams K.H."/>
            <person name="Hubbard S.S."/>
            <person name="Banfield J.F."/>
        </authorList>
    </citation>
    <scope>NUCLEOTIDE SEQUENCE [LARGE SCALE GENOMIC DNA]</scope>
</reference>
<dbReference type="PROSITE" id="PS00878">
    <property type="entry name" value="ODR_DC_2_1"/>
    <property type="match status" value="1"/>
</dbReference>
<dbReference type="InterPro" id="IPR002985">
    <property type="entry name" value="Arg_decrbxlase"/>
</dbReference>
<evidence type="ECO:0000259" key="11">
    <source>
        <dbReference type="Pfam" id="PF02784"/>
    </source>
</evidence>
<evidence type="ECO:0000313" key="12">
    <source>
        <dbReference type="EMBL" id="OGI79489.1"/>
    </source>
</evidence>
<comment type="cofactor">
    <cofactor evidence="1 10">
        <name>pyridoxal 5'-phosphate</name>
        <dbReference type="ChEBI" id="CHEBI:597326"/>
    </cofactor>
</comment>
<dbReference type="InterPro" id="IPR029066">
    <property type="entry name" value="PLP-binding_barrel"/>
</dbReference>
<dbReference type="GO" id="GO:0008295">
    <property type="term" value="P:spermidine biosynthetic process"/>
    <property type="evidence" value="ECO:0007669"/>
    <property type="project" value="UniProtKB-KW"/>
</dbReference>
<dbReference type="SUPFAM" id="SSF51419">
    <property type="entry name" value="PLP-binding barrel"/>
    <property type="match status" value="1"/>
</dbReference>